<dbReference type="Proteomes" id="UP000436911">
    <property type="component" value="Unassembled WGS sequence"/>
</dbReference>
<reference evidence="1 2" key="1">
    <citation type="submission" date="2018-08" db="EMBL/GenBank/DDBJ databases">
        <title>Genome sequencing of Agrobacterium vitis strain ICMP 10754.</title>
        <authorList>
            <person name="Visnovsky S.B."/>
            <person name="Pitman A.R."/>
        </authorList>
    </citation>
    <scope>NUCLEOTIDE SEQUENCE [LARGE SCALE GENOMIC DNA]</scope>
    <source>
        <strain evidence="1 2">ICMP 10754</strain>
    </source>
</reference>
<dbReference type="EMBL" id="QUSG01000001">
    <property type="protein sequence ID" value="KAA3532329.1"/>
    <property type="molecule type" value="Genomic_DNA"/>
</dbReference>
<sequence>MCVATKAISSPRTALMGYKSVILIFIKSPFLARAKVSLLTNYHYRFSGSDFRKITDIYQQVDEACPLLRLSHWRAFQ</sequence>
<dbReference type="AlphaFoldDB" id="A0A368NVA0"/>
<proteinExistence type="predicted"/>
<gene>
    <name evidence="1" type="ORF">DXT89_03035</name>
</gene>
<organism evidence="1 2">
    <name type="scientific">Agrobacterium vitis</name>
    <name type="common">Rhizobium vitis</name>
    <dbReference type="NCBI Taxonomy" id="373"/>
    <lineage>
        <taxon>Bacteria</taxon>
        <taxon>Pseudomonadati</taxon>
        <taxon>Pseudomonadota</taxon>
        <taxon>Alphaproteobacteria</taxon>
        <taxon>Hyphomicrobiales</taxon>
        <taxon>Rhizobiaceae</taxon>
        <taxon>Rhizobium/Agrobacterium group</taxon>
        <taxon>Agrobacterium</taxon>
    </lineage>
</organism>
<accession>A0A368NVA0</accession>
<comment type="caution">
    <text evidence="1">The sequence shown here is derived from an EMBL/GenBank/DDBJ whole genome shotgun (WGS) entry which is preliminary data.</text>
</comment>
<evidence type="ECO:0000313" key="1">
    <source>
        <dbReference type="EMBL" id="KAA3532329.1"/>
    </source>
</evidence>
<name>A0A368NVA0_AGRVI</name>
<evidence type="ECO:0000313" key="2">
    <source>
        <dbReference type="Proteomes" id="UP000436911"/>
    </source>
</evidence>
<protein>
    <submittedName>
        <fullName evidence="1">Uncharacterized protein</fullName>
    </submittedName>
</protein>